<dbReference type="SUPFAM" id="SSF56235">
    <property type="entry name" value="N-terminal nucleophile aminohydrolases (Ntn hydrolases)"/>
    <property type="match status" value="1"/>
</dbReference>
<evidence type="ECO:0008006" key="2">
    <source>
        <dbReference type="Google" id="ProtNLM"/>
    </source>
</evidence>
<organism evidence="1">
    <name type="scientific">human gut metagenome</name>
    <dbReference type="NCBI Taxonomy" id="408170"/>
    <lineage>
        <taxon>unclassified sequences</taxon>
        <taxon>metagenomes</taxon>
        <taxon>organismal metagenomes</taxon>
    </lineage>
</organism>
<protein>
    <recommendedName>
        <fullName evidence="2">Gamma-glutamyltransferase</fullName>
    </recommendedName>
</protein>
<feature type="non-terminal residue" evidence="1">
    <location>
        <position position="1"/>
    </location>
</feature>
<reference evidence="1" key="1">
    <citation type="submission" date="2013-12" db="EMBL/GenBank/DDBJ databases">
        <title>A Varibaculum cambriense genome reconstructed from a premature infant gut community with otherwise low bacterial novelty that shifts toward anaerobic metabolism during the third week of life.</title>
        <authorList>
            <person name="Brown C.T."/>
            <person name="Sharon I."/>
            <person name="Thomas B.C."/>
            <person name="Castelle C.J."/>
            <person name="Morowitz M.J."/>
            <person name="Banfield J.F."/>
        </authorList>
    </citation>
    <scope>NUCLEOTIDE SEQUENCE</scope>
</reference>
<sequence>LTEELLRRGHEITVLPESTSMGRGQIILRDKNGTLVGASEPRTDGFVAAW</sequence>
<dbReference type="InterPro" id="IPR043137">
    <property type="entry name" value="GGT_ssub_C"/>
</dbReference>
<dbReference type="EMBL" id="AZMM01012526">
    <property type="protein sequence ID" value="ETJ33027.1"/>
    <property type="molecule type" value="Genomic_DNA"/>
</dbReference>
<dbReference type="Gene3D" id="3.60.20.40">
    <property type="match status" value="1"/>
</dbReference>
<comment type="caution">
    <text evidence="1">The sequence shown here is derived from an EMBL/GenBank/DDBJ whole genome shotgun (WGS) entry which is preliminary data.</text>
</comment>
<dbReference type="AlphaFoldDB" id="W1XS19"/>
<proteinExistence type="predicted"/>
<evidence type="ECO:0000313" key="1">
    <source>
        <dbReference type="EMBL" id="ETJ33027.1"/>
    </source>
</evidence>
<dbReference type="InterPro" id="IPR029055">
    <property type="entry name" value="Ntn_hydrolases_N"/>
</dbReference>
<name>W1XS19_9ZZZZ</name>
<accession>W1XS19</accession>
<gene>
    <name evidence="1" type="ORF">Q604_UNBC12526G0001</name>
</gene>